<accession>A0ABN7T5F4</accession>
<dbReference type="PANTHER" id="PTHR18929:SF240">
    <property type="entry name" value="PROTEIN DISULFIDE-ISOMERASE"/>
    <property type="match status" value="1"/>
</dbReference>
<proteinExistence type="inferred from homology"/>
<dbReference type="PROSITE" id="PS00194">
    <property type="entry name" value="THIOREDOXIN_1"/>
    <property type="match status" value="2"/>
</dbReference>
<dbReference type="Pfam" id="PF00085">
    <property type="entry name" value="Thioredoxin"/>
    <property type="match status" value="2"/>
</dbReference>
<dbReference type="EMBL" id="OU015567">
    <property type="protein sequence ID" value="CAG5110900.1"/>
    <property type="molecule type" value="Genomic_DNA"/>
</dbReference>
<evidence type="ECO:0000256" key="1">
    <source>
        <dbReference type="ARBA" id="ARBA00006347"/>
    </source>
</evidence>
<keyword evidence="4" id="KW-1185">Reference proteome</keyword>
<dbReference type="PROSITE" id="PS51352">
    <property type="entry name" value="THIOREDOXIN_2"/>
    <property type="match status" value="2"/>
</dbReference>
<evidence type="ECO:0000313" key="4">
    <source>
        <dbReference type="Proteomes" id="UP001158576"/>
    </source>
</evidence>
<dbReference type="SUPFAM" id="SSF52833">
    <property type="entry name" value="Thioredoxin-like"/>
    <property type="match status" value="2"/>
</dbReference>
<organism evidence="3 4">
    <name type="scientific">Oikopleura dioica</name>
    <name type="common">Tunicate</name>
    <dbReference type="NCBI Taxonomy" id="34765"/>
    <lineage>
        <taxon>Eukaryota</taxon>
        <taxon>Metazoa</taxon>
        <taxon>Chordata</taxon>
        <taxon>Tunicata</taxon>
        <taxon>Appendicularia</taxon>
        <taxon>Copelata</taxon>
        <taxon>Oikopleuridae</taxon>
        <taxon>Oikopleura</taxon>
    </lineage>
</organism>
<reference evidence="3 4" key="1">
    <citation type="submission" date="2021-04" db="EMBL/GenBank/DDBJ databases">
        <authorList>
            <person name="Bliznina A."/>
        </authorList>
    </citation>
    <scope>NUCLEOTIDE SEQUENCE [LARGE SCALE GENOMIC DNA]</scope>
</reference>
<dbReference type="PRINTS" id="PR00421">
    <property type="entry name" value="THIOREDOXIN"/>
</dbReference>
<dbReference type="InterPro" id="IPR017937">
    <property type="entry name" value="Thioredoxin_CS"/>
</dbReference>
<dbReference type="InterPro" id="IPR013766">
    <property type="entry name" value="Thioredoxin_domain"/>
</dbReference>
<dbReference type="InterPro" id="IPR036249">
    <property type="entry name" value="Thioredoxin-like_sf"/>
</dbReference>
<gene>
    <name evidence="3" type="ORF">OKIOD_LOCUS14013</name>
</gene>
<sequence length="233" mass="26434">MNGGQLENHEKDHSTFDAFVAGKESLVEFYAPWCGHCKKLRPEYDLAADQLKDEGIQIAKIDCDAEINKEICGKYEIEGFPTLKIFENGEVKSDYSGPLESLAIVQKMLHIPRSEEIPSEQGKMLKIVGKTFNELVFESEKHVLVKFYAPWCPHCKNMAPTWVEFAEQNENDALVIGDIDVTANEIEFESYKDLVQGFPTVLLFKNGEKTAPIKYQGDRSLEDFKKFIASSLE</sequence>
<feature type="domain" description="Thioredoxin" evidence="2">
    <location>
        <begin position="1"/>
        <end position="103"/>
    </location>
</feature>
<protein>
    <submittedName>
        <fullName evidence="3">Oidioi.mRNA.OKI2018_I69.chr2.g5248.t1.cds</fullName>
    </submittedName>
</protein>
<dbReference type="Gene3D" id="3.40.30.10">
    <property type="entry name" value="Glutaredoxin"/>
    <property type="match status" value="2"/>
</dbReference>
<name>A0ABN7T5F4_OIKDI</name>
<dbReference type="CDD" id="cd02995">
    <property type="entry name" value="PDI_a_PDI_a'_C"/>
    <property type="match status" value="1"/>
</dbReference>
<dbReference type="PANTHER" id="PTHR18929">
    <property type="entry name" value="PROTEIN DISULFIDE ISOMERASE"/>
    <property type="match status" value="1"/>
</dbReference>
<comment type="similarity">
    <text evidence="1">Belongs to the protein disulfide isomerase family.</text>
</comment>
<evidence type="ECO:0000313" key="3">
    <source>
        <dbReference type="EMBL" id="CAG5110900.1"/>
    </source>
</evidence>
<dbReference type="Proteomes" id="UP001158576">
    <property type="component" value="Chromosome 2"/>
</dbReference>
<evidence type="ECO:0000259" key="2">
    <source>
        <dbReference type="PROSITE" id="PS51352"/>
    </source>
</evidence>
<feature type="domain" description="Thioredoxin" evidence="2">
    <location>
        <begin position="105"/>
        <end position="233"/>
    </location>
</feature>